<feature type="compositionally biased region" description="Low complexity" evidence="1">
    <location>
        <begin position="93"/>
        <end position="103"/>
    </location>
</feature>
<evidence type="ECO:0000313" key="3">
    <source>
        <dbReference type="Proteomes" id="UP001470230"/>
    </source>
</evidence>
<gene>
    <name evidence="2" type="ORF">M9Y10_009662</name>
</gene>
<keyword evidence="3" id="KW-1185">Reference proteome</keyword>
<feature type="compositionally biased region" description="Low complexity" evidence="1">
    <location>
        <begin position="129"/>
        <end position="140"/>
    </location>
</feature>
<organism evidence="2 3">
    <name type="scientific">Tritrichomonas musculus</name>
    <dbReference type="NCBI Taxonomy" id="1915356"/>
    <lineage>
        <taxon>Eukaryota</taxon>
        <taxon>Metamonada</taxon>
        <taxon>Parabasalia</taxon>
        <taxon>Tritrichomonadida</taxon>
        <taxon>Tritrichomonadidae</taxon>
        <taxon>Tritrichomonas</taxon>
    </lineage>
</organism>
<name>A0ABR2IP51_9EUKA</name>
<feature type="region of interest" description="Disordered" evidence="1">
    <location>
        <begin position="40"/>
        <end position="259"/>
    </location>
</feature>
<feature type="compositionally biased region" description="Polar residues" evidence="1">
    <location>
        <begin position="247"/>
        <end position="259"/>
    </location>
</feature>
<comment type="caution">
    <text evidence="2">The sequence shown here is derived from an EMBL/GenBank/DDBJ whole genome shotgun (WGS) entry which is preliminary data.</text>
</comment>
<accession>A0ABR2IP51</accession>
<feature type="compositionally biased region" description="Polar residues" evidence="1">
    <location>
        <begin position="230"/>
        <end position="240"/>
    </location>
</feature>
<feature type="compositionally biased region" description="Pro residues" evidence="1">
    <location>
        <begin position="104"/>
        <end position="117"/>
    </location>
</feature>
<feature type="region of interest" description="Disordered" evidence="1">
    <location>
        <begin position="1"/>
        <end position="26"/>
    </location>
</feature>
<feature type="compositionally biased region" description="Polar residues" evidence="1">
    <location>
        <begin position="191"/>
        <end position="203"/>
    </location>
</feature>
<evidence type="ECO:0000256" key="1">
    <source>
        <dbReference type="SAM" id="MobiDB-lite"/>
    </source>
</evidence>
<evidence type="ECO:0000313" key="2">
    <source>
        <dbReference type="EMBL" id="KAK8866695.1"/>
    </source>
</evidence>
<dbReference type="EMBL" id="JAPFFF010000015">
    <property type="protein sequence ID" value="KAK8866695.1"/>
    <property type="molecule type" value="Genomic_DNA"/>
</dbReference>
<dbReference type="Proteomes" id="UP001470230">
    <property type="component" value="Unassembled WGS sequence"/>
</dbReference>
<feature type="compositionally biased region" description="Basic and acidic residues" evidence="1">
    <location>
        <begin position="58"/>
        <end position="71"/>
    </location>
</feature>
<reference evidence="2 3" key="1">
    <citation type="submission" date="2024-04" db="EMBL/GenBank/DDBJ databases">
        <title>Tritrichomonas musculus Genome.</title>
        <authorList>
            <person name="Alves-Ferreira E."/>
            <person name="Grigg M."/>
            <person name="Lorenzi H."/>
            <person name="Galac M."/>
        </authorList>
    </citation>
    <scope>NUCLEOTIDE SEQUENCE [LARGE SCALE GENOMIC DNA]</scope>
    <source>
        <strain evidence="2 3">EAF2021</strain>
    </source>
</reference>
<sequence>MKQTPFLADDGADAHIPQKVIPQRPVSAQPLKIICDCSRGRGNFDEGNENDYDNLPKTNEKKTNNNREHQNRGRYQLTKSKSMDIRKNQFRYTPSEDQSSQDPPLQPSNLPPTPPSTNPTSPKKETSFQRNNKQSNQNNNHSVSFGGKYVDDHKSNSNRKRGSNQDRNGPNNNRSNDNPNFRGNRGRHGMPSSNSLTLSFGTKQQSQPSPTSQTPPNISSISTSQSNPSLTMSQPTSPAPQQKVVDWTQNKSFLNRSKK</sequence>
<feature type="compositionally biased region" description="Low complexity" evidence="1">
    <location>
        <begin position="204"/>
        <end position="229"/>
    </location>
</feature>
<proteinExistence type="predicted"/>
<feature type="compositionally biased region" description="Low complexity" evidence="1">
    <location>
        <begin position="165"/>
        <end position="180"/>
    </location>
</feature>
<protein>
    <submittedName>
        <fullName evidence="2">Uncharacterized protein</fullName>
    </submittedName>
</protein>